<dbReference type="PANTHER" id="PTHR33794:SF1">
    <property type="entry name" value="BACILLOLYSIN"/>
    <property type="match status" value="1"/>
</dbReference>
<comment type="similarity">
    <text evidence="1 8">Belongs to the peptidase M4 family.</text>
</comment>
<dbReference type="Gene3D" id="1.10.390.10">
    <property type="entry name" value="Neutral Protease Domain 2"/>
    <property type="match status" value="1"/>
</dbReference>
<dbReference type="Proteomes" id="UP001379533">
    <property type="component" value="Chromosome"/>
</dbReference>
<dbReference type="Gene3D" id="3.10.170.10">
    <property type="match status" value="1"/>
</dbReference>
<reference evidence="12 13" key="1">
    <citation type="submission" date="2021-12" db="EMBL/GenBank/DDBJ databases">
        <title>Discovery of the Pendulisporaceae a myxobacterial family with distinct sporulation behavior and unique specialized metabolism.</title>
        <authorList>
            <person name="Garcia R."/>
            <person name="Popoff A."/>
            <person name="Bader C.D."/>
            <person name="Loehr J."/>
            <person name="Walesch S."/>
            <person name="Walt C."/>
            <person name="Boldt J."/>
            <person name="Bunk B."/>
            <person name="Haeckl F.J.F.P.J."/>
            <person name="Gunesch A.P."/>
            <person name="Birkelbach J."/>
            <person name="Nuebel U."/>
            <person name="Pietschmann T."/>
            <person name="Bach T."/>
            <person name="Mueller R."/>
        </authorList>
    </citation>
    <scope>NUCLEOTIDE SEQUENCE [LARGE SCALE GENOMIC DNA]</scope>
    <source>
        <strain evidence="12 13">MSr12523</strain>
    </source>
</reference>
<keyword evidence="5 8" id="KW-0378">Hydrolase</keyword>
<keyword evidence="6 8" id="KW-0862">Zinc</keyword>
<evidence type="ECO:0000259" key="11">
    <source>
        <dbReference type="Pfam" id="PF07504"/>
    </source>
</evidence>
<dbReference type="EC" id="3.4.24.-" evidence="8"/>
<evidence type="ECO:0000313" key="13">
    <source>
        <dbReference type="Proteomes" id="UP001379533"/>
    </source>
</evidence>
<feature type="domain" description="Peptidase M4" evidence="9">
    <location>
        <begin position="261"/>
        <end position="343"/>
    </location>
</feature>
<evidence type="ECO:0000256" key="8">
    <source>
        <dbReference type="RuleBase" id="RU366073"/>
    </source>
</evidence>
<dbReference type="InterPro" id="IPR027268">
    <property type="entry name" value="Peptidase_M4/M1_CTD_sf"/>
</dbReference>
<accession>A0ABZ2K928</accession>
<comment type="function">
    <text evidence="8">Extracellular zinc metalloprotease.</text>
</comment>
<protein>
    <recommendedName>
        <fullName evidence="8">Neutral metalloproteinase</fullName>
        <ecNumber evidence="8">3.4.24.-</ecNumber>
    </recommendedName>
</protein>
<dbReference type="Pfam" id="PF07504">
    <property type="entry name" value="FTP"/>
    <property type="match status" value="1"/>
</dbReference>
<keyword evidence="13" id="KW-1185">Reference proteome</keyword>
<evidence type="ECO:0000259" key="10">
    <source>
        <dbReference type="Pfam" id="PF02868"/>
    </source>
</evidence>
<dbReference type="EMBL" id="CP089982">
    <property type="protein sequence ID" value="WXA95172.1"/>
    <property type="molecule type" value="Genomic_DNA"/>
</dbReference>
<dbReference type="InterPro" id="IPR001570">
    <property type="entry name" value="Peptidase_M4_C_domain"/>
</dbReference>
<evidence type="ECO:0000256" key="4">
    <source>
        <dbReference type="ARBA" id="ARBA00022729"/>
    </source>
</evidence>
<evidence type="ECO:0000256" key="1">
    <source>
        <dbReference type="ARBA" id="ARBA00009388"/>
    </source>
</evidence>
<dbReference type="InterPro" id="IPR013856">
    <property type="entry name" value="Peptidase_M4_domain"/>
</dbReference>
<dbReference type="RefSeq" id="WP_394845781.1">
    <property type="nucleotide sequence ID" value="NZ_CP089982.1"/>
</dbReference>
<evidence type="ECO:0000256" key="6">
    <source>
        <dbReference type="ARBA" id="ARBA00022833"/>
    </source>
</evidence>
<feature type="domain" description="FTP" evidence="11">
    <location>
        <begin position="95"/>
        <end position="142"/>
    </location>
</feature>
<dbReference type="InterPro" id="IPR023612">
    <property type="entry name" value="Peptidase_M4"/>
</dbReference>
<proteinExistence type="inferred from homology"/>
<comment type="subcellular location">
    <subcellularLocation>
        <location evidence="8">Secreted</location>
    </subcellularLocation>
</comment>
<keyword evidence="8" id="KW-0964">Secreted</keyword>
<evidence type="ECO:0000256" key="7">
    <source>
        <dbReference type="ARBA" id="ARBA00023049"/>
    </source>
</evidence>
<keyword evidence="2 8" id="KW-0645">Protease</keyword>
<dbReference type="Pfam" id="PF02868">
    <property type="entry name" value="Peptidase_M4_C"/>
    <property type="match status" value="1"/>
</dbReference>
<feature type="domain" description="Peptidase M4 C-terminal" evidence="10">
    <location>
        <begin position="346"/>
        <end position="512"/>
    </location>
</feature>
<evidence type="ECO:0000256" key="3">
    <source>
        <dbReference type="ARBA" id="ARBA00022723"/>
    </source>
</evidence>
<dbReference type="PANTHER" id="PTHR33794">
    <property type="entry name" value="BACILLOLYSIN"/>
    <property type="match status" value="1"/>
</dbReference>
<feature type="signal peptide" evidence="8">
    <location>
        <begin position="1"/>
        <end position="32"/>
    </location>
</feature>
<dbReference type="SUPFAM" id="SSF55486">
    <property type="entry name" value="Metalloproteases ('zincins'), catalytic domain"/>
    <property type="match status" value="1"/>
</dbReference>
<keyword evidence="4 8" id="KW-0732">Signal</keyword>
<comment type="cofactor">
    <cofactor evidence="8">
        <name>Zn(2+)</name>
        <dbReference type="ChEBI" id="CHEBI:29105"/>
    </cofactor>
</comment>
<feature type="chain" id="PRO_5044994200" description="Neutral metalloproteinase" evidence="8">
    <location>
        <begin position="33"/>
        <end position="513"/>
    </location>
</feature>
<dbReference type="CDD" id="cd09597">
    <property type="entry name" value="M4_TLP"/>
    <property type="match status" value="1"/>
</dbReference>
<dbReference type="InterPro" id="IPR050728">
    <property type="entry name" value="Zinc_Metalloprotease_M4"/>
</dbReference>
<name>A0ABZ2K928_9BACT</name>
<dbReference type="Pfam" id="PF01447">
    <property type="entry name" value="Peptidase_M4"/>
    <property type="match status" value="1"/>
</dbReference>
<evidence type="ECO:0000259" key="9">
    <source>
        <dbReference type="Pfam" id="PF01447"/>
    </source>
</evidence>
<keyword evidence="7 8" id="KW-0482">Metalloprotease</keyword>
<dbReference type="Gene3D" id="3.10.450.490">
    <property type="match status" value="1"/>
</dbReference>
<dbReference type="PRINTS" id="PR00730">
    <property type="entry name" value="THERMOLYSIN"/>
</dbReference>
<evidence type="ECO:0000256" key="5">
    <source>
        <dbReference type="ARBA" id="ARBA00022801"/>
    </source>
</evidence>
<keyword evidence="3" id="KW-0479">Metal-binding</keyword>
<dbReference type="PROSITE" id="PS51257">
    <property type="entry name" value="PROKAR_LIPOPROTEIN"/>
    <property type="match status" value="1"/>
</dbReference>
<evidence type="ECO:0000313" key="12">
    <source>
        <dbReference type="EMBL" id="WXA95172.1"/>
    </source>
</evidence>
<evidence type="ECO:0000256" key="2">
    <source>
        <dbReference type="ARBA" id="ARBA00022670"/>
    </source>
</evidence>
<organism evidence="12 13">
    <name type="scientific">Pendulispora brunnea</name>
    <dbReference type="NCBI Taxonomy" id="2905690"/>
    <lineage>
        <taxon>Bacteria</taxon>
        <taxon>Pseudomonadati</taxon>
        <taxon>Myxococcota</taxon>
        <taxon>Myxococcia</taxon>
        <taxon>Myxococcales</taxon>
        <taxon>Sorangiineae</taxon>
        <taxon>Pendulisporaceae</taxon>
        <taxon>Pendulispora</taxon>
    </lineage>
</organism>
<dbReference type="InterPro" id="IPR011096">
    <property type="entry name" value="FTP_domain"/>
</dbReference>
<gene>
    <name evidence="12" type="ORF">LZC95_53225</name>
</gene>
<sequence length="513" mass="53484">MTIKSPFIRGVRGNWLSLVGLTLLACAPAACSGNSEGDDSSSQAPGVAVDTLPNAQVVDVEAATGIPTLVTGDLGPAKGHALSAIAAVFHADASELSLKNEFTDPQGEQHTRYTQFKNGLEVIGGELVVHSRAGVVYAANGSARADIAGPPKSAISTAAAVSAALAGRVGLAAEPRTELAYKRSEAGDSLLLVHKVTVTGTQDDGTPIADLVLVNAADGAIVDVIPTIHTARNREVHNLNGGTSLPGPVARTETGAASSDAVVNNNFARLGSTYDAYKALFNRDSINGSGSKLISSVHYSSRYNNAFWNGTQMVYGDGDGNTFSNLANSLDVTAHELTHGVTSNTSNLTYSGQSGGLNESLSDIFGQVVEWYAAGKVVSAGTWQVGEDVYTPNKAGDALRYLNDPKKDGRSLDYYPDFTSSVDVHYSSGISNLAFYLLSQGGKHPRGKTTTQVTGIGIEKAAKIFYRANTSIFTASTTFSQAKTWTAQAAQQLGYTTAEVNSVRAAWTAVGVP</sequence>